<evidence type="ECO:0000313" key="1">
    <source>
        <dbReference type="EMBL" id="CAA2954095.1"/>
    </source>
</evidence>
<sequence length="69" mass="8170">MDGPLEDFVNFENDLESDEDNGLYNQNVINGYRNRVRCREGEIEDEWKEGDDVEVDHLEYSLEEEELLS</sequence>
<comment type="caution">
    <text evidence="1">The sequence shown here is derived from an EMBL/GenBank/DDBJ whole genome shotgun (WGS) entry which is preliminary data.</text>
</comment>
<dbReference type="Proteomes" id="UP000594638">
    <property type="component" value="Unassembled WGS sequence"/>
</dbReference>
<dbReference type="Gramene" id="OE9A056068T1">
    <property type="protein sequence ID" value="OE9A056068C1"/>
    <property type="gene ID" value="OE9A056068"/>
</dbReference>
<evidence type="ECO:0000313" key="2">
    <source>
        <dbReference type="Proteomes" id="UP000594638"/>
    </source>
</evidence>
<keyword evidence="2" id="KW-1185">Reference proteome</keyword>
<name>A0A8S0PL78_OLEEU</name>
<protein>
    <submittedName>
        <fullName evidence="1">Uncharacterized protein</fullName>
    </submittedName>
</protein>
<proteinExistence type="predicted"/>
<accession>A0A8S0PL78</accession>
<dbReference type="EMBL" id="CACTIH010000106">
    <property type="protein sequence ID" value="CAA2954095.1"/>
    <property type="molecule type" value="Genomic_DNA"/>
</dbReference>
<organism evidence="1 2">
    <name type="scientific">Olea europaea subsp. europaea</name>
    <dbReference type="NCBI Taxonomy" id="158383"/>
    <lineage>
        <taxon>Eukaryota</taxon>
        <taxon>Viridiplantae</taxon>
        <taxon>Streptophyta</taxon>
        <taxon>Embryophyta</taxon>
        <taxon>Tracheophyta</taxon>
        <taxon>Spermatophyta</taxon>
        <taxon>Magnoliopsida</taxon>
        <taxon>eudicotyledons</taxon>
        <taxon>Gunneridae</taxon>
        <taxon>Pentapetalae</taxon>
        <taxon>asterids</taxon>
        <taxon>lamiids</taxon>
        <taxon>Lamiales</taxon>
        <taxon>Oleaceae</taxon>
        <taxon>Oleeae</taxon>
        <taxon>Olea</taxon>
    </lineage>
</organism>
<gene>
    <name evidence="1" type="ORF">OLEA9_A056068</name>
</gene>
<dbReference type="AlphaFoldDB" id="A0A8S0PL78"/>
<reference evidence="1 2" key="1">
    <citation type="submission" date="2019-12" db="EMBL/GenBank/DDBJ databases">
        <authorList>
            <person name="Alioto T."/>
            <person name="Alioto T."/>
            <person name="Gomez Garrido J."/>
        </authorList>
    </citation>
    <scope>NUCLEOTIDE SEQUENCE [LARGE SCALE GENOMIC DNA]</scope>
</reference>